<sequence length="145" mass="15036">MSTKSIPTASINRETAVALIEAALAAAREIGIEAAVAVTDATGHLRAFERTDGAPFLTASVAVDKAWTSASFGFPTHVWNDYVTNDPKVAPLAHLPRMVAVGGGYPITEDGKLIGGIGISGGNYQQDQDAAVIALRKLGFEVADA</sequence>
<dbReference type="SUPFAM" id="SSF143744">
    <property type="entry name" value="GlcG-like"/>
    <property type="match status" value="1"/>
</dbReference>
<name>A0A975G3L6_9CAUL</name>
<organism evidence="1 2">
    <name type="scientific">Phenylobacterium montanum</name>
    <dbReference type="NCBI Taxonomy" id="2823693"/>
    <lineage>
        <taxon>Bacteria</taxon>
        <taxon>Pseudomonadati</taxon>
        <taxon>Pseudomonadota</taxon>
        <taxon>Alphaproteobacteria</taxon>
        <taxon>Caulobacterales</taxon>
        <taxon>Caulobacteraceae</taxon>
        <taxon>Phenylobacterium</taxon>
    </lineage>
</organism>
<evidence type="ECO:0000313" key="2">
    <source>
        <dbReference type="Proteomes" id="UP000676409"/>
    </source>
</evidence>
<proteinExistence type="predicted"/>
<accession>A0A975G3L6</accession>
<dbReference type="Gene3D" id="3.30.450.150">
    <property type="entry name" value="Haem-degrading domain"/>
    <property type="match status" value="1"/>
</dbReference>
<dbReference type="PANTHER" id="PTHR34309:SF1">
    <property type="entry name" value="PROTEIN GLCG"/>
    <property type="match status" value="1"/>
</dbReference>
<protein>
    <submittedName>
        <fullName evidence="1">Heme-binding protein</fullName>
    </submittedName>
</protein>
<dbReference type="Proteomes" id="UP000676409">
    <property type="component" value="Chromosome"/>
</dbReference>
<dbReference type="KEGG" id="caul:KCG34_10105"/>
<keyword evidence="2" id="KW-1185">Reference proteome</keyword>
<gene>
    <name evidence="1" type="ORF">KCG34_10105</name>
</gene>
<dbReference type="InterPro" id="IPR005624">
    <property type="entry name" value="PduO/GlcC-like"/>
</dbReference>
<dbReference type="RefSeq" id="WP_211940235.1">
    <property type="nucleotide sequence ID" value="NZ_CP073078.1"/>
</dbReference>
<dbReference type="InterPro" id="IPR052517">
    <property type="entry name" value="GlcG_carb_metab_protein"/>
</dbReference>
<dbReference type="InterPro" id="IPR038084">
    <property type="entry name" value="PduO/GlcC-like_sf"/>
</dbReference>
<dbReference type="PANTHER" id="PTHR34309">
    <property type="entry name" value="SLR1406 PROTEIN"/>
    <property type="match status" value="1"/>
</dbReference>
<dbReference type="Pfam" id="PF03928">
    <property type="entry name" value="HbpS-like"/>
    <property type="match status" value="1"/>
</dbReference>
<evidence type="ECO:0000313" key="1">
    <source>
        <dbReference type="EMBL" id="QUD90184.1"/>
    </source>
</evidence>
<reference evidence="1" key="1">
    <citation type="submission" date="2021-04" db="EMBL/GenBank/DDBJ databases">
        <title>The complete genome sequence of Caulobacter sp. S6.</title>
        <authorList>
            <person name="Tang Y."/>
            <person name="Ouyang W."/>
            <person name="Liu Q."/>
            <person name="Huang B."/>
            <person name="Guo Z."/>
            <person name="Lei P."/>
        </authorList>
    </citation>
    <scope>NUCLEOTIDE SEQUENCE</scope>
    <source>
        <strain evidence="1">S6</strain>
    </source>
</reference>
<dbReference type="EMBL" id="CP073078">
    <property type="protein sequence ID" value="QUD90184.1"/>
    <property type="molecule type" value="Genomic_DNA"/>
</dbReference>
<dbReference type="AlphaFoldDB" id="A0A975G3L6"/>